<organism evidence="1">
    <name type="scientific">Arundo donax</name>
    <name type="common">Giant reed</name>
    <name type="synonym">Donax arundinaceus</name>
    <dbReference type="NCBI Taxonomy" id="35708"/>
    <lineage>
        <taxon>Eukaryota</taxon>
        <taxon>Viridiplantae</taxon>
        <taxon>Streptophyta</taxon>
        <taxon>Embryophyta</taxon>
        <taxon>Tracheophyta</taxon>
        <taxon>Spermatophyta</taxon>
        <taxon>Magnoliopsida</taxon>
        <taxon>Liliopsida</taxon>
        <taxon>Poales</taxon>
        <taxon>Poaceae</taxon>
        <taxon>PACMAD clade</taxon>
        <taxon>Arundinoideae</taxon>
        <taxon>Arundineae</taxon>
        <taxon>Arundo</taxon>
    </lineage>
</organism>
<reference evidence="1" key="2">
    <citation type="journal article" date="2015" name="Data Brief">
        <title>Shoot transcriptome of the giant reed, Arundo donax.</title>
        <authorList>
            <person name="Barrero R.A."/>
            <person name="Guerrero F.D."/>
            <person name="Moolhuijzen P."/>
            <person name="Goolsby J.A."/>
            <person name="Tidwell J."/>
            <person name="Bellgard S.E."/>
            <person name="Bellgard M.I."/>
        </authorList>
    </citation>
    <scope>NUCLEOTIDE SEQUENCE</scope>
    <source>
        <tissue evidence="1">Shoot tissue taken approximately 20 cm above the soil surface</tissue>
    </source>
</reference>
<protein>
    <submittedName>
        <fullName evidence="1">Uncharacterized protein</fullName>
    </submittedName>
</protein>
<accession>A0A0A8Z1R3</accession>
<name>A0A0A8Z1R3_ARUDO</name>
<sequence>MVTVLRFP</sequence>
<reference evidence="1" key="1">
    <citation type="submission" date="2014-09" db="EMBL/GenBank/DDBJ databases">
        <authorList>
            <person name="Magalhaes I.L.F."/>
            <person name="Oliveira U."/>
            <person name="Santos F.R."/>
            <person name="Vidigal T.H.D.A."/>
            <person name="Brescovit A.D."/>
            <person name="Santos A.J."/>
        </authorList>
    </citation>
    <scope>NUCLEOTIDE SEQUENCE</scope>
    <source>
        <tissue evidence="1">Shoot tissue taken approximately 20 cm above the soil surface</tissue>
    </source>
</reference>
<evidence type="ECO:0000313" key="1">
    <source>
        <dbReference type="EMBL" id="JAD28812.1"/>
    </source>
</evidence>
<proteinExistence type="predicted"/>
<dbReference type="EMBL" id="GBRH01269083">
    <property type="protein sequence ID" value="JAD28812.1"/>
    <property type="molecule type" value="Transcribed_RNA"/>
</dbReference>